<evidence type="ECO:0000256" key="7">
    <source>
        <dbReference type="ARBA" id="ARBA00023136"/>
    </source>
</evidence>
<dbReference type="Proteomes" id="UP001500221">
    <property type="component" value="Unassembled WGS sequence"/>
</dbReference>
<dbReference type="InterPro" id="IPR042094">
    <property type="entry name" value="T2SS_GspF_sf"/>
</dbReference>
<evidence type="ECO:0000313" key="12">
    <source>
        <dbReference type="Proteomes" id="UP001500221"/>
    </source>
</evidence>
<keyword evidence="6 9" id="KW-1133">Transmembrane helix</keyword>
<comment type="subcellular location">
    <subcellularLocation>
        <location evidence="1 8">Cell membrane</location>
        <topology evidence="1 8">Multi-pass membrane protein</topology>
    </subcellularLocation>
</comment>
<keyword evidence="12" id="KW-1185">Reference proteome</keyword>
<name>A0ABP9PCK5_9ACTN</name>
<dbReference type="PROSITE" id="PS00874">
    <property type="entry name" value="T2SP_F"/>
    <property type="match status" value="1"/>
</dbReference>
<dbReference type="RefSeq" id="WP_345455459.1">
    <property type="nucleotide sequence ID" value="NZ_BAABKG010000001.1"/>
</dbReference>
<dbReference type="InterPro" id="IPR003004">
    <property type="entry name" value="GspF/PilC"/>
</dbReference>
<keyword evidence="4" id="KW-1003">Cell membrane</keyword>
<dbReference type="EMBL" id="BAABKG010000001">
    <property type="protein sequence ID" value="GAA5144248.1"/>
    <property type="molecule type" value="Genomic_DNA"/>
</dbReference>
<gene>
    <name evidence="11" type="ORF">GCM10023340_11670</name>
</gene>
<sequence length="405" mass="44024">MSVTHYDYKVRDPQGRFREGRVKADNETAVAEKLMAMGYVPLEVKAAGAGLQKEISFGRKRVTMKDLAVLARQLATMIDAGLTLMRALSILSEQLENPSLREVLAKVKTDVEAGHSLSGAFANDEFNTFPPFMISMTRAGEAGGFLDVAMRQVAETFEAEVKLRSKIKAAMTYPVVVLVMAVLMCVGMLLFIVPIFEGMFTELGGTLPLPTRVIVVLSGAMKLIAPITVVVGVVALLWWRKHRNDEGVRNVIDPLKLRLPVFGKLFAKIALTRFSRNLSTLLTSGVPILASLDIVADTTGSVVISRALDDVRTSVSQGDSIAGPLARHEVFPPMVVQMISSGEETGALDSMLSRIATFYDEEVEAMTEALTSLIEPLMIAFLGVVVGGMIIALYLPIFSVFDLIK</sequence>
<evidence type="ECO:0000259" key="10">
    <source>
        <dbReference type="Pfam" id="PF00482"/>
    </source>
</evidence>
<accession>A0ABP9PCK5</accession>
<feature type="domain" description="Type II secretion system protein GspF" evidence="10">
    <location>
        <begin position="71"/>
        <end position="194"/>
    </location>
</feature>
<keyword evidence="5 8" id="KW-0812">Transmembrane</keyword>
<organism evidence="11 12">
    <name type="scientific">Nocardioides marinquilinus</name>
    <dbReference type="NCBI Taxonomy" id="1210400"/>
    <lineage>
        <taxon>Bacteria</taxon>
        <taxon>Bacillati</taxon>
        <taxon>Actinomycetota</taxon>
        <taxon>Actinomycetes</taxon>
        <taxon>Propionibacteriales</taxon>
        <taxon>Nocardioidaceae</taxon>
        <taxon>Nocardioides</taxon>
    </lineage>
</organism>
<dbReference type="Gene3D" id="1.20.81.30">
    <property type="entry name" value="Type II secretion system (T2SS), domain F"/>
    <property type="match status" value="2"/>
</dbReference>
<evidence type="ECO:0000256" key="8">
    <source>
        <dbReference type="RuleBase" id="RU003923"/>
    </source>
</evidence>
<dbReference type="Pfam" id="PF00482">
    <property type="entry name" value="T2SSF"/>
    <property type="match status" value="2"/>
</dbReference>
<feature type="transmembrane region" description="Helical" evidence="9">
    <location>
        <begin position="213"/>
        <end position="239"/>
    </location>
</feature>
<evidence type="ECO:0000256" key="3">
    <source>
        <dbReference type="ARBA" id="ARBA00022448"/>
    </source>
</evidence>
<evidence type="ECO:0000313" key="11">
    <source>
        <dbReference type="EMBL" id="GAA5144248.1"/>
    </source>
</evidence>
<feature type="domain" description="Type II secretion system protein GspF" evidence="10">
    <location>
        <begin position="274"/>
        <end position="396"/>
    </location>
</feature>
<evidence type="ECO:0000256" key="1">
    <source>
        <dbReference type="ARBA" id="ARBA00004651"/>
    </source>
</evidence>
<protein>
    <submittedName>
        <fullName evidence="11">Type II secretion system F family protein</fullName>
    </submittedName>
</protein>
<dbReference type="InterPro" id="IPR001992">
    <property type="entry name" value="T2SS_GspF/T4SS_PilC_CS"/>
</dbReference>
<dbReference type="PANTHER" id="PTHR30012:SF0">
    <property type="entry name" value="TYPE II SECRETION SYSTEM PROTEIN F-RELATED"/>
    <property type="match status" value="1"/>
</dbReference>
<evidence type="ECO:0000256" key="4">
    <source>
        <dbReference type="ARBA" id="ARBA00022475"/>
    </source>
</evidence>
<comment type="caution">
    <text evidence="11">The sequence shown here is derived from an EMBL/GenBank/DDBJ whole genome shotgun (WGS) entry which is preliminary data.</text>
</comment>
<feature type="transmembrane region" description="Helical" evidence="9">
    <location>
        <begin position="172"/>
        <end position="193"/>
    </location>
</feature>
<dbReference type="PANTHER" id="PTHR30012">
    <property type="entry name" value="GENERAL SECRETION PATHWAY PROTEIN"/>
    <property type="match status" value="1"/>
</dbReference>
<dbReference type="PRINTS" id="PR00812">
    <property type="entry name" value="BCTERIALGSPF"/>
</dbReference>
<feature type="transmembrane region" description="Helical" evidence="9">
    <location>
        <begin position="377"/>
        <end position="401"/>
    </location>
</feature>
<evidence type="ECO:0000256" key="9">
    <source>
        <dbReference type="SAM" id="Phobius"/>
    </source>
</evidence>
<evidence type="ECO:0000256" key="6">
    <source>
        <dbReference type="ARBA" id="ARBA00022989"/>
    </source>
</evidence>
<comment type="similarity">
    <text evidence="2 8">Belongs to the GSP F family.</text>
</comment>
<keyword evidence="7 9" id="KW-0472">Membrane</keyword>
<evidence type="ECO:0000256" key="5">
    <source>
        <dbReference type="ARBA" id="ARBA00022692"/>
    </source>
</evidence>
<keyword evidence="3 8" id="KW-0813">Transport</keyword>
<proteinExistence type="inferred from homology"/>
<evidence type="ECO:0000256" key="2">
    <source>
        <dbReference type="ARBA" id="ARBA00005745"/>
    </source>
</evidence>
<reference evidence="12" key="1">
    <citation type="journal article" date="2019" name="Int. J. Syst. Evol. Microbiol.">
        <title>The Global Catalogue of Microorganisms (GCM) 10K type strain sequencing project: providing services to taxonomists for standard genome sequencing and annotation.</title>
        <authorList>
            <consortium name="The Broad Institute Genomics Platform"/>
            <consortium name="The Broad Institute Genome Sequencing Center for Infectious Disease"/>
            <person name="Wu L."/>
            <person name="Ma J."/>
        </authorList>
    </citation>
    <scope>NUCLEOTIDE SEQUENCE [LARGE SCALE GENOMIC DNA]</scope>
    <source>
        <strain evidence="12">JCM 18459</strain>
    </source>
</reference>
<dbReference type="InterPro" id="IPR018076">
    <property type="entry name" value="T2SS_GspF_dom"/>
</dbReference>